<dbReference type="Pfam" id="PF00999">
    <property type="entry name" value="Na_H_Exchanger"/>
    <property type="match status" value="1"/>
</dbReference>
<comment type="subcellular location">
    <subcellularLocation>
        <location evidence="1">Cell membrane</location>
        <topology evidence="1">Multi-pass membrane protein</topology>
    </subcellularLocation>
</comment>
<name>A0A6N9T0L7_9HYPH</name>
<keyword evidence="14" id="KW-1185">Reference proteome</keyword>
<feature type="domain" description="RCK N-terminal" evidence="12">
    <location>
        <begin position="401"/>
        <end position="481"/>
    </location>
</feature>
<evidence type="ECO:0000256" key="7">
    <source>
        <dbReference type="ARBA" id="ARBA00023065"/>
    </source>
</evidence>
<keyword evidence="3" id="KW-0050">Antiport</keyword>
<evidence type="ECO:0000256" key="8">
    <source>
        <dbReference type="ARBA" id="ARBA00023136"/>
    </source>
</evidence>
<organism evidence="13 14">
    <name type="scientific">Jiella pacifica</name>
    <dbReference type="NCBI Taxonomy" id="2696469"/>
    <lineage>
        <taxon>Bacteria</taxon>
        <taxon>Pseudomonadati</taxon>
        <taxon>Pseudomonadota</taxon>
        <taxon>Alphaproteobacteria</taxon>
        <taxon>Hyphomicrobiales</taxon>
        <taxon>Aurantimonadaceae</taxon>
        <taxon>Jiella</taxon>
    </lineage>
</organism>
<dbReference type="GO" id="GO:1902600">
    <property type="term" value="P:proton transmembrane transport"/>
    <property type="evidence" value="ECO:0007669"/>
    <property type="project" value="InterPro"/>
</dbReference>
<dbReference type="GO" id="GO:0006813">
    <property type="term" value="P:potassium ion transport"/>
    <property type="evidence" value="ECO:0007669"/>
    <property type="project" value="InterPro"/>
</dbReference>
<feature type="domain" description="Cation/H+ exchanger transmembrane" evidence="11">
    <location>
        <begin position="21"/>
        <end position="388"/>
    </location>
</feature>
<evidence type="ECO:0000313" key="13">
    <source>
        <dbReference type="EMBL" id="NDW03469.1"/>
    </source>
</evidence>
<evidence type="ECO:0000256" key="3">
    <source>
        <dbReference type="ARBA" id="ARBA00022449"/>
    </source>
</evidence>
<dbReference type="Pfam" id="PF02254">
    <property type="entry name" value="TrkA_N"/>
    <property type="match status" value="1"/>
</dbReference>
<evidence type="ECO:0000256" key="6">
    <source>
        <dbReference type="ARBA" id="ARBA00022989"/>
    </source>
</evidence>
<dbReference type="Gene3D" id="1.20.1530.20">
    <property type="match status" value="1"/>
</dbReference>
<feature type="transmembrane region" description="Helical" evidence="10">
    <location>
        <begin position="271"/>
        <end position="288"/>
    </location>
</feature>
<feature type="region of interest" description="Disordered" evidence="9">
    <location>
        <begin position="581"/>
        <end position="637"/>
    </location>
</feature>
<accession>A0A6N9T0L7</accession>
<evidence type="ECO:0000256" key="9">
    <source>
        <dbReference type="SAM" id="MobiDB-lite"/>
    </source>
</evidence>
<feature type="transmembrane region" description="Helical" evidence="10">
    <location>
        <begin position="300"/>
        <end position="325"/>
    </location>
</feature>
<feature type="transmembrane region" description="Helical" evidence="10">
    <location>
        <begin position="117"/>
        <end position="137"/>
    </location>
</feature>
<feature type="transmembrane region" description="Helical" evidence="10">
    <location>
        <begin position="332"/>
        <end position="353"/>
    </location>
</feature>
<proteinExistence type="predicted"/>
<dbReference type="EMBL" id="JAAAMG010000002">
    <property type="protein sequence ID" value="NDW03469.1"/>
    <property type="molecule type" value="Genomic_DNA"/>
</dbReference>
<dbReference type="Gene3D" id="3.40.50.720">
    <property type="entry name" value="NAD(P)-binding Rossmann-like Domain"/>
    <property type="match status" value="1"/>
</dbReference>
<sequence>MHDLAMQLAVIGVAGIASQWLAWRFQIPAIVMLLGVGLLFGPVTGLMNPRADFGELYTPLVSTAVAIILFEGGLTLNFREIRETSTAVRRVVLVSGPMVWIMTAITAHYVGAMSWPVSIILGALLVVTGPTVIMPLLRHARLRPRPASMLRWEAILNDPVGALFAVVSFEVYLVLRGAHDAENLFFTTILALVVAVAGGIIAGRTLARFFTHGHAPEYLKAPILLAVVVAMNAVTNLLLEEAGLLTVTVMGVTMANARLASLNELRRFKETITVLLVSGLFIILTASLQRSVILSLEWRVVAFLVMVLVVIRPIAIFVSTIGAGLEFKERLLVSWIAPRGIVAVAVAGLFGATLSRYGLPDADRMVAYTFAVVAATIILHGFTLQPLARILDLRVTNRPGILIVGASRFSIALAQRLKAQNVPVLIADSNWSHISEARLAEVEVWFGEILSEEAHHSLDLSRFDHMIAATDNDAYNALVCTDFGAEIGRSEVFQISSATGRPQTSGARHTMHFALGGIPLFKPPRSYNQVRDHVIDGWAFQATRLSEEFGIKEFHDTRPDETLPILWIRPSQEIIFAAAEGAGEPGPGDTIVSFGPPRAERDQEKIVRGTLTEREARRERARKTGEEVSTKQAEGTS</sequence>
<dbReference type="SUPFAM" id="SSF51735">
    <property type="entry name" value="NAD(P)-binding Rossmann-fold domains"/>
    <property type="match status" value="1"/>
</dbReference>
<dbReference type="GO" id="GO:0015297">
    <property type="term" value="F:antiporter activity"/>
    <property type="evidence" value="ECO:0007669"/>
    <property type="project" value="UniProtKB-KW"/>
</dbReference>
<keyword evidence="7" id="KW-0406">Ion transport</keyword>
<comment type="caution">
    <text evidence="13">The sequence shown here is derived from an EMBL/GenBank/DDBJ whole genome shotgun (WGS) entry which is preliminary data.</text>
</comment>
<feature type="transmembrane region" description="Helical" evidence="10">
    <location>
        <begin position="218"/>
        <end position="236"/>
    </location>
</feature>
<evidence type="ECO:0000256" key="4">
    <source>
        <dbReference type="ARBA" id="ARBA00022475"/>
    </source>
</evidence>
<gene>
    <name evidence="13" type="ORF">GTK09_03435</name>
</gene>
<evidence type="ECO:0000256" key="5">
    <source>
        <dbReference type="ARBA" id="ARBA00022692"/>
    </source>
</evidence>
<feature type="compositionally biased region" description="Basic and acidic residues" evidence="9">
    <location>
        <begin position="598"/>
        <end position="629"/>
    </location>
</feature>
<dbReference type="AlphaFoldDB" id="A0A6N9T0L7"/>
<reference evidence="13 14" key="1">
    <citation type="submission" date="2020-01" db="EMBL/GenBank/DDBJ databases">
        <title>Jiella pacifica sp. nov.</title>
        <authorList>
            <person name="Xue Z."/>
            <person name="Zhu S."/>
            <person name="Chen J."/>
            <person name="Yang J."/>
        </authorList>
    </citation>
    <scope>NUCLEOTIDE SEQUENCE [LARGE SCALE GENOMIC DNA]</scope>
    <source>
        <strain evidence="13 14">40Bstr34</strain>
    </source>
</reference>
<feature type="transmembrane region" description="Helical" evidence="10">
    <location>
        <begin position="30"/>
        <end position="48"/>
    </location>
</feature>
<dbReference type="GO" id="GO:0005886">
    <property type="term" value="C:plasma membrane"/>
    <property type="evidence" value="ECO:0007669"/>
    <property type="project" value="UniProtKB-SubCell"/>
</dbReference>
<evidence type="ECO:0000256" key="2">
    <source>
        <dbReference type="ARBA" id="ARBA00022448"/>
    </source>
</evidence>
<evidence type="ECO:0000256" key="1">
    <source>
        <dbReference type="ARBA" id="ARBA00004651"/>
    </source>
</evidence>
<evidence type="ECO:0000313" key="14">
    <source>
        <dbReference type="Proteomes" id="UP000469011"/>
    </source>
</evidence>
<dbReference type="PANTHER" id="PTHR32507">
    <property type="entry name" value="NA(+)/H(+) ANTIPORTER 1"/>
    <property type="match status" value="1"/>
</dbReference>
<keyword evidence="6 10" id="KW-1133">Transmembrane helix</keyword>
<dbReference type="PANTHER" id="PTHR32507:SF0">
    <property type="entry name" value="NA(+)_H(+) ANTIPORTER 2-RELATED"/>
    <property type="match status" value="1"/>
</dbReference>
<dbReference type="InterPro" id="IPR038770">
    <property type="entry name" value="Na+/solute_symporter_sf"/>
</dbReference>
<dbReference type="InterPro" id="IPR003148">
    <property type="entry name" value="RCK_N"/>
</dbReference>
<keyword evidence="2" id="KW-0813">Transport</keyword>
<feature type="transmembrane region" description="Helical" evidence="10">
    <location>
        <begin position="91"/>
        <end position="111"/>
    </location>
</feature>
<protein>
    <submittedName>
        <fullName evidence="13">Sodium:proton antiporter</fullName>
    </submittedName>
</protein>
<evidence type="ECO:0000259" key="12">
    <source>
        <dbReference type="Pfam" id="PF02254"/>
    </source>
</evidence>
<feature type="transmembrane region" description="Helical" evidence="10">
    <location>
        <begin position="184"/>
        <end position="206"/>
    </location>
</feature>
<feature type="transmembrane region" description="Helical" evidence="10">
    <location>
        <begin position="158"/>
        <end position="178"/>
    </location>
</feature>
<keyword evidence="4" id="KW-1003">Cell membrane</keyword>
<dbReference type="InterPro" id="IPR006153">
    <property type="entry name" value="Cation/H_exchanger_TM"/>
</dbReference>
<evidence type="ECO:0000259" key="11">
    <source>
        <dbReference type="Pfam" id="PF00999"/>
    </source>
</evidence>
<dbReference type="RefSeq" id="WP_163461101.1">
    <property type="nucleotide sequence ID" value="NZ_JAAAMG010000002.1"/>
</dbReference>
<dbReference type="Proteomes" id="UP000469011">
    <property type="component" value="Unassembled WGS sequence"/>
</dbReference>
<keyword evidence="5 10" id="KW-0812">Transmembrane</keyword>
<feature type="transmembrane region" description="Helical" evidence="10">
    <location>
        <begin position="365"/>
        <end position="384"/>
    </location>
</feature>
<feature type="transmembrane region" description="Helical" evidence="10">
    <location>
        <begin position="60"/>
        <end position="79"/>
    </location>
</feature>
<keyword evidence="8 10" id="KW-0472">Membrane</keyword>
<dbReference type="InterPro" id="IPR036291">
    <property type="entry name" value="NAD(P)-bd_dom_sf"/>
</dbReference>
<evidence type="ECO:0000256" key="10">
    <source>
        <dbReference type="SAM" id="Phobius"/>
    </source>
</evidence>